<dbReference type="SUPFAM" id="SSF46579">
    <property type="entry name" value="Prefoldin"/>
    <property type="match status" value="1"/>
</dbReference>
<dbReference type="CDD" id="cd23157">
    <property type="entry name" value="Prefoldin_5"/>
    <property type="match status" value="1"/>
</dbReference>
<accession>A0AAW2ZBR9</accession>
<evidence type="ECO:0000256" key="1">
    <source>
        <dbReference type="ARBA" id="ARBA00010048"/>
    </source>
</evidence>
<dbReference type="PANTHER" id="PTHR12674">
    <property type="entry name" value="PREFOLDIN SUBUNIT 5"/>
    <property type="match status" value="1"/>
</dbReference>
<evidence type="ECO:0000313" key="4">
    <source>
        <dbReference type="Proteomes" id="UP001431209"/>
    </source>
</evidence>
<name>A0AAW2ZBR9_9EUKA</name>
<dbReference type="GO" id="GO:0051082">
    <property type="term" value="F:unfolded protein binding"/>
    <property type="evidence" value="ECO:0007669"/>
    <property type="project" value="InterPro"/>
</dbReference>
<dbReference type="EMBL" id="JAOPGA020001261">
    <property type="protein sequence ID" value="KAL0486732.1"/>
    <property type="molecule type" value="Genomic_DNA"/>
</dbReference>
<organism evidence="3 4">
    <name type="scientific">Acrasis kona</name>
    <dbReference type="NCBI Taxonomy" id="1008807"/>
    <lineage>
        <taxon>Eukaryota</taxon>
        <taxon>Discoba</taxon>
        <taxon>Heterolobosea</taxon>
        <taxon>Tetramitia</taxon>
        <taxon>Eutetramitia</taxon>
        <taxon>Acrasidae</taxon>
        <taxon>Acrasis</taxon>
    </lineage>
</organism>
<dbReference type="InterPro" id="IPR009053">
    <property type="entry name" value="Prefoldin"/>
</dbReference>
<dbReference type="Proteomes" id="UP001431209">
    <property type="component" value="Unassembled WGS sequence"/>
</dbReference>
<dbReference type="GO" id="GO:1990113">
    <property type="term" value="P:RNA polymerase I assembly"/>
    <property type="evidence" value="ECO:0007669"/>
    <property type="project" value="TreeGrafter"/>
</dbReference>
<dbReference type="GO" id="GO:1990115">
    <property type="term" value="P:RNA polymerase III assembly"/>
    <property type="evidence" value="ECO:0007669"/>
    <property type="project" value="TreeGrafter"/>
</dbReference>
<dbReference type="NCBIfam" id="TIGR00293">
    <property type="entry name" value="prefoldin subunit alpha"/>
    <property type="match status" value="1"/>
</dbReference>
<proteinExistence type="inferred from homology"/>
<reference evidence="3 4" key="1">
    <citation type="submission" date="2024-03" db="EMBL/GenBank/DDBJ databases">
        <title>The Acrasis kona genome and developmental transcriptomes reveal deep origins of eukaryotic multicellular pathways.</title>
        <authorList>
            <person name="Sheikh S."/>
            <person name="Fu C.-J."/>
            <person name="Brown M.W."/>
            <person name="Baldauf S.L."/>
        </authorList>
    </citation>
    <scope>NUCLEOTIDE SEQUENCE [LARGE SCALE GENOMIC DNA]</scope>
    <source>
        <strain evidence="3 4">ATCC MYA-3509</strain>
    </source>
</reference>
<gene>
    <name evidence="3" type="ORF">AKO1_001597</name>
</gene>
<comment type="similarity">
    <text evidence="1">Belongs to the prefoldin subunit alpha family.</text>
</comment>
<dbReference type="PANTHER" id="PTHR12674:SF2">
    <property type="entry name" value="PREFOLDIN SUBUNIT 5"/>
    <property type="match status" value="1"/>
</dbReference>
<keyword evidence="4" id="KW-1185">Reference proteome</keyword>
<evidence type="ECO:0000256" key="2">
    <source>
        <dbReference type="SAM" id="Coils"/>
    </source>
</evidence>
<dbReference type="AlphaFoldDB" id="A0AAW2ZBR9"/>
<dbReference type="GO" id="GO:0016272">
    <property type="term" value="C:prefoldin complex"/>
    <property type="evidence" value="ECO:0007669"/>
    <property type="project" value="InterPro"/>
</dbReference>
<dbReference type="InterPro" id="IPR011599">
    <property type="entry name" value="PFD_alpha_archaea"/>
</dbReference>
<keyword evidence="2" id="KW-0175">Coiled coil</keyword>
<dbReference type="Pfam" id="PF02996">
    <property type="entry name" value="Prefoldin"/>
    <property type="match status" value="1"/>
</dbReference>
<dbReference type="Gene3D" id="1.10.287.370">
    <property type="match status" value="1"/>
</dbReference>
<feature type="coiled-coil region" evidence="2">
    <location>
        <begin position="102"/>
        <end position="147"/>
    </location>
</feature>
<protein>
    <submittedName>
        <fullName evidence="3">Prefoldin subunit 5</fullName>
    </submittedName>
</protein>
<dbReference type="GO" id="GO:0006457">
    <property type="term" value="P:protein folding"/>
    <property type="evidence" value="ECO:0007669"/>
    <property type="project" value="InterPro"/>
</dbReference>
<sequence length="154" mass="17545">MSEVNLLDLPIQDLKKVHDSFEEELKQLNDYMRTLSSALERFSVSNSCLEQLKTQENGRTVLAPLTSSLYVPAEIEDVNNVLVDIGTGYFVKRVSPPFPQAQSIMQRKIKELKDTVEKLQATVTQKNRQLETVKEAFQTKMAMIQQQQAKQASK</sequence>
<dbReference type="GO" id="GO:0005737">
    <property type="term" value="C:cytoplasm"/>
    <property type="evidence" value="ECO:0007669"/>
    <property type="project" value="TreeGrafter"/>
</dbReference>
<comment type="caution">
    <text evidence="3">The sequence shown here is derived from an EMBL/GenBank/DDBJ whole genome shotgun (WGS) entry which is preliminary data.</text>
</comment>
<dbReference type="InterPro" id="IPR004127">
    <property type="entry name" value="Prefoldin_subunit_alpha"/>
</dbReference>
<evidence type="ECO:0000313" key="3">
    <source>
        <dbReference type="EMBL" id="KAL0486732.1"/>
    </source>
</evidence>
<dbReference type="GO" id="GO:1990114">
    <property type="term" value="P:RNA polymerase II core complex assembly"/>
    <property type="evidence" value="ECO:0007669"/>
    <property type="project" value="TreeGrafter"/>
</dbReference>